<evidence type="ECO:0000313" key="2">
    <source>
        <dbReference type="Proteomes" id="UP001195483"/>
    </source>
</evidence>
<reference evidence="1" key="2">
    <citation type="journal article" date="2021" name="Genome Biol. Evol.">
        <title>Developing a high-quality reference genome for a parasitic bivalve with doubly uniparental inheritance (Bivalvia: Unionida).</title>
        <authorList>
            <person name="Smith C.H."/>
        </authorList>
    </citation>
    <scope>NUCLEOTIDE SEQUENCE</scope>
    <source>
        <strain evidence="1">CHS0354</strain>
        <tissue evidence="1">Mantle</tissue>
    </source>
</reference>
<comment type="caution">
    <text evidence="1">The sequence shown here is derived from an EMBL/GenBank/DDBJ whole genome shotgun (WGS) entry which is preliminary data.</text>
</comment>
<dbReference type="Proteomes" id="UP001195483">
    <property type="component" value="Unassembled WGS sequence"/>
</dbReference>
<evidence type="ECO:0000313" key="1">
    <source>
        <dbReference type="EMBL" id="KAK3601825.1"/>
    </source>
</evidence>
<dbReference type="AlphaFoldDB" id="A0AAE0T224"/>
<reference evidence="1" key="3">
    <citation type="submission" date="2023-05" db="EMBL/GenBank/DDBJ databases">
        <authorList>
            <person name="Smith C.H."/>
        </authorList>
    </citation>
    <scope>NUCLEOTIDE SEQUENCE</scope>
    <source>
        <strain evidence="1">CHS0354</strain>
        <tissue evidence="1">Mantle</tissue>
    </source>
</reference>
<accession>A0AAE0T224</accession>
<protein>
    <submittedName>
        <fullName evidence="1">Uncharacterized protein</fullName>
    </submittedName>
</protein>
<proteinExistence type="predicted"/>
<dbReference type="EMBL" id="JAEAOA010002350">
    <property type="protein sequence ID" value="KAK3601825.1"/>
    <property type="molecule type" value="Genomic_DNA"/>
</dbReference>
<keyword evidence="2" id="KW-1185">Reference proteome</keyword>
<sequence length="157" mass="17855">MVNGGKKILHNWFTSSGQQKSQRMELNALHLKAGRDPQKRTSQVEFILIKDMLRSVYQHDEDSQKVGEYTDMHESTEELDGQSAVVKLLQSLAQHKNEKVYICLAPSNPYIVFGHVLRHNTHKLQACSNDKWCQRVGDLCSPLSSQELELLPITLGI</sequence>
<reference evidence="1" key="1">
    <citation type="journal article" date="2021" name="Genome Biol. Evol.">
        <title>A High-Quality Reference Genome for a Parasitic Bivalve with Doubly Uniparental Inheritance (Bivalvia: Unionida).</title>
        <authorList>
            <person name="Smith C.H."/>
        </authorList>
    </citation>
    <scope>NUCLEOTIDE SEQUENCE</scope>
    <source>
        <strain evidence="1">CHS0354</strain>
    </source>
</reference>
<organism evidence="1 2">
    <name type="scientific">Potamilus streckersoni</name>
    <dbReference type="NCBI Taxonomy" id="2493646"/>
    <lineage>
        <taxon>Eukaryota</taxon>
        <taxon>Metazoa</taxon>
        <taxon>Spiralia</taxon>
        <taxon>Lophotrochozoa</taxon>
        <taxon>Mollusca</taxon>
        <taxon>Bivalvia</taxon>
        <taxon>Autobranchia</taxon>
        <taxon>Heteroconchia</taxon>
        <taxon>Palaeoheterodonta</taxon>
        <taxon>Unionida</taxon>
        <taxon>Unionoidea</taxon>
        <taxon>Unionidae</taxon>
        <taxon>Ambleminae</taxon>
        <taxon>Lampsilini</taxon>
        <taxon>Potamilus</taxon>
    </lineage>
</organism>
<name>A0AAE0T224_9BIVA</name>
<gene>
    <name evidence="1" type="ORF">CHS0354_041742</name>
</gene>